<dbReference type="InterPro" id="IPR047048">
    <property type="entry name" value="TlyA"/>
</dbReference>
<evidence type="ECO:0000313" key="6">
    <source>
        <dbReference type="EMBL" id="ROR93781.1"/>
    </source>
</evidence>
<dbReference type="PANTHER" id="PTHR32319">
    <property type="entry name" value="BACTERIAL HEMOLYSIN-LIKE PROTEIN"/>
    <property type="match status" value="1"/>
</dbReference>
<keyword evidence="1 3" id="KW-0694">RNA-binding</keyword>
<organism evidence="6 7">
    <name type="scientific">Salana multivorans</name>
    <dbReference type="NCBI Taxonomy" id="120377"/>
    <lineage>
        <taxon>Bacteria</taxon>
        <taxon>Bacillati</taxon>
        <taxon>Actinomycetota</taxon>
        <taxon>Actinomycetes</taxon>
        <taxon>Micrococcales</taxon>
        <taxon>Beutenbergiaceae</taxon>
        <taxon>Salana</taxon>
    </lineage>
</organism>
<name>A0A3N2D201_9MICO</name>
<dbReference type="InterPro" id="IPR002877">
    <property type="entry name" value="RNA_MeTrfase_FtsJ_dom"/>
</dbReference>
<dbReference type="AlphaFoldDB" id="A0A3N2D201"/>
<sequence length="333" mass="33171">MTTPARPPAPVRADVALVERGLATSRTTARRLIEAGRVRSGGAVVDRPSRPIGAEDPLDVAPAPGGARDYVSRAALKLVGALDALAATPLGAPSLAGRRVLDAGASTGGFTQVALERGAAHVVAVDVGHDQLAAVLRDDPRVTSLEGVNVRDLDPAQVAPAPDVLVTDLSFISLTLVLAPLARALAPRADAVVLVKPQFEVGRAALGKGGVVDDDGARAAALARVLHAAGAAGFDVRAVLPSTVAGEHGNRELLAWLRLADGPSSAAAPPVGTTGPAAADCRLTEAAAAAAAGETVLLASGEPGSPAASGDPLGALSTDLGPACRCRVGEWGT</sequence>
<dbReference type="GO" id="GO:0032259">
    <property type="term" value="P:methylation"/>
    <property type="evidence" value="ECO:0007669"/>
    <property type="project" value="UniProtKB-KW"/>
</dbReference>
<reference evidence="6 7" key="1">
    <citation type="submission" date="2018-11" db="EMBL/GenBank/DDBJ databases">
        <title>Sequencing the genomes of 1000 actinobacteria strains.</title>
        <authorList>
            <person name="Klenk H.-P."/>
        </authorList>
    </citation>
    <scope>NUCLEOTIDE SEQUENCE [LARGE SCALE GENOMIC DNA]</scope>
    <source>
        <strain evidence="6 7">DSM 13521</strain>
    </source>
</reference>
<dbReference type="InterPro" id="IPR002942">
    <property type="entry name" value="S4_RNA-bd"/>
</dbReference>
<evidence type="ECO:0000313" key="7">
    <source>
        <dbReference type="Proteomes" id="UP000275356"/>
    </source>
</evidence>
<keyword evidence="6" id="KW-0808">Transferase</keyword>
<protein>
    <submittedName>
        <fullName evidence="6">23S rRNA (Cytidine1920-2'-O)/16S rRNA (Cytidine1409-2'-O)-methyltransferase</fullName>
    </submittedName>
</protein>
<dbReference type="SUPFAM" id="SSF55174">
    <property type="entry name" value="Alpha-L RNA-binding motif"/>
    <property type="match status" value="1"/>
</dbReference>
<dbReference type="GO" id="GO:0003723">
    <property type="term" value="F:RNA binding"/>
    <property type="evidence" value="ECO:0007669"/>
    <property type="project" value="UniProtKB-KW"/>
</dbReference>
<keyword evidence="7" id="KW-1185">Reference proteome</keyword>
<dbReference type="SUPFAM" id="SSF53335">
    <property type="entry name" value="S-adenosyl-L-methionine-dependent methyltransferases"/>
    <property type="match status" value="1"/>
</dbReference>
<evidence type="ECO:0000256" key="1">
    <source>
        <dbReference type="ARBA" id="ARBA00022884"/>
    </source>
</evidence>
<dbReference type="InterPro" id="IPR029063">
    <property type="entry name" value="SAM-dependent_MTases_sf"/>
</dbReference>
<keyword evidence="6" id="KW-0489">Methyltransferase</keyword>
<dbReference type="PANTHER" id="PTHR32319:SF0">
    <property type="entry name" value="BACTERIAL HEMOLYSIN-LIKE PROTEIN"/>
    <property type="match status" value="1"/>
</dbReference>
<dbReference type="Gene3D" id="3.40.50.150">
    <property type="entry name" value="Vaccinia Virus protein VP39"/>
    <property type="match status" value="1"/>
</dbReference>
<dbReference type="OrthoDB" id="9784736at2"/>
<dbReference type="Pfam" id="PF01479">
    <property type="entry name" value="S4"/>
    <property type="match status" value="1"/>
</dbReference>
<comment type="caution">
    <text evidence="6">The sequence shown here is derived from an EMBL/GenBank/DDBJ whole genome shotgun (WGS) entry which is preliminary data.</text>
</comment>
<feature type="domain" description="RNA-binding S4" evidence="5">
    <location>
        <begin position="11"/>
        <end position="79"/>
    </location>
</feature>
<dbReference type="RefSeq" id="WP_123740685.1">
    <property type="nucleotide sequence ID" value="NZ_RKHQ01000002.1"/>
</dbReference>
<accession>A0A3N2D201</accession>
<dbReference type="SMART" id="SM00363">
    <property type="entry name" value="S4"/>
    <property type="match status" value="1"/>
</dbReference>
<dbReference type="InterPro" id="IPR036986">
    <property type="entry name" value="S4_RNA-bd_sf"/>
</dbReference>
<dbReference type="GO" id="GO:0008168">
    <property type="term" value="F:methyltransferase activity"/>
    <property type="evidence" value="ECO:0007669"/>
    <property type="project" value="UniProtKB-KW"/>
</dbReference>
<dbReference type="Proteomes" id="UP000275356">
    <property type="component" value="Unassembled WGS sequence"/>
</dbReference>
<dbReference type="PROSITE" id="PS50889">
    <property type="entry name" value="S4"/>
    <property type="match status" value="1"/>
</dbReference>
<dbReference type="EMBL" id="RKHQ01000002">
    <property type="protein sequence ID" value="ROR93781.1"/>
    <property type="molecule type" value="Genomic_DNA"/>
</dbReference>
<feature type="region of interest" description="Disordered" evidence="4">
    <location>
        <begin position="44"/>
        <end position="63"/>
    </location>
</feature>
<comment type="similarity">
    <text evidence="2">Belongs to the TlyA family.</text>
</comment>
<evidence type="ECO:0000256" key="4">
    <source>
        <dbReference type="SAM" id="MobiDB-lite"/>
    </source>
</evidence>
<dbReference type="Pfam" id="PF01728">
    <property type="entry name" value="FtsJ"/>
    <property type="match status" value="1"/>
</dbReference>
<gene>
    <name evidence="6" type="ORF">EDD28_3205</name>
</gene>
<proteinExistence type="inferred from homology"/>
<evidence type="ECO:0000256" key="2">
    <source>
        <dbReference type="ARBA" id="ARBA00029460"/>
    </source>
</evidence>
<dbReference type="CDD" id="cd02440">
    <property type="entry name" value="AdoMet_MTases"/>
    <property type="match status" value="1"/>
</dbReference>
<evidence type="ECO:0000259" key="5">
    <source>
        <dbReference type="SMART" id="SM00363"/>
    </source>
</evidence>
<dbReference type="CDD" id="cd00165">
    <property type="entry name" value="S4"/>
    <property type="match status" value="1"/>
</dbReference>
<evidence type="ECO:0000256" key="3">
    <source>
        <dbReference type="PROSITE-ProRule" id="PRU00182"/>
    </source>
</evidence>
<dbReference type="Gene3D" id="3.10.290.10">
    <property type="entry name" value="RNA-binding S4 domain"/>
    <property type="match status" value="1"/>
</dbReference>